<keyword evidence="3" id="KW-0489">Methyltransferase</keyword>
<keyword evidence="2" id="KW-0698">rRNA processing</keyword>
<protein>
    <recommendedName>
        <fullName evidence="6">rRNA methyltransferase 2, mitochondrial</fullName>
    </recommendedName>
</protein>
<dbReference type="PANTHER" id="PTHR10920:SF18">
    <property type="entry name" value="RRNA METHYLTRANSFERASE 2, MITOCHONDRIAL"/>
    <property type="match status" value="1"/>
</dbReference>
<organism evidence="9 10">
    <name type="scientific">Coccomyxa viridis</name>
    <dbReference type="NCBI Taxonomy" id="1274662"/>
    <lineage>
        <taxon>Eukaryota</taxon>
        <taxon>Viridiplantae</taxon>
        <taxon>Chlorophyta</taxon>
        <taxon>core chlorophytes</taxon>
        <taxon>Trebouxiophyceae</taxon>
        <taxon>Trebouxiophyceae incertae sedis</taxon>
        <taxon>Coccomyxaceae</taxon>
        <taxon>Coccomyxa</taxon>
    </lineage>
</organism>
<dbReference type="PIRSF" id="PIRSF005461">
    <property type="entry name" value="23S_rRNA_mtase"/>
    <property type="match status" value="1"/>
</dbReference>
<comment type="similarity">
    <text evidence="1">Belongs to the class I-like SAM-binding methyltransferase superfamily. RNA methyltransferase RlmE family.</text>
</comment>
<dbReference type="PANTHER" id="PTHR10920">
    <property type="entry name" value="RIBOSOMAL RNA METHYLTRANSFERASE"/>
    <property type="match status" value="1"/>
</dbReference>
<dbReference type="SUPFAM" id="SSF53335">
    <property type="entry name" value="S-adenosyl-L-methionine-dependent methyltransferases"/>
    <property type="match status" value="1"/>
</dbReference>
<dbReference type="InterPro" id="IPR050082">
    <property type="entry name" value="RNA_methyltr_RlmE"/>
</dbReference>
<evidence type="ECO:0000256" key="2">
    <source>
        <dbReference type="ARBA" id="ARBA00022552"/>
    </source>
</evidence>
<feature type="domain" description="Ribosomal RNA methyltransferase FtsJ" evidence="8">
    <location>
        <begin position="19"/>
        <end position="228"/>
    </location>
</feature>
<evidence type="ECO:0000313" key="10">
    <source>
        <dbReference type="Proteomes" id="UP001314263"/>
    </source>
</evidence>
<sequence>MSRNLRDQFTKKAKAAGFLARSAYKLLEIQQRHKIITPGSHCLDLGCSPGAWLQVACQALGPAHKNGCVIGVDVQEVSVPRQYCDRRVQVLQKDAMQLTIADLRHAKAAAGAESEAPKFNVVLSDMCHSTLGVAAADVARSLHLARCAAGVAIGHAGFEGDDGMGASATLPEEGVLLPDGHLVAKLLQGAGSEDLVRELRPHFKKVSWMQPKATRSASREMFVVALGRKQT</sequence>
<dbReference type="GO" id="GO:0008650">
    <property type="term" value="F:rRNA (uridine-2'-O-)-methyltransferase activity"/>
    <property type="evidence" value="ECO:0007669"/>
    <property type="project" value="TreeGrafter"/>
</dbReference>
<evidence type="ECO:0000256" key="7">
    <source>
        <dbReference type="PIRSR" id="PIRSR005461-1"/>
    </source>
</evidence>
<evidence type="ECO:0000256" key="4">
    <source>
        <dbReference type="ARBA" id="ARBA00022679"/>
    </source>
</evidence>
<comment type="caution">
    <text evidence="9">The sequence shown here is derived from an EMBL/GenBank/DDBJ whole genome shotgun (WGS) entry which is preliminary data.</text>
</comment>
<dbReference type="EMBL" id="CAUYUE010000003">
    <property type="protein sequence ID" value="CAK0751754.1"/>
    <property type="molecule type" value="Genomic_DNA"/>
</dbReference>
<keyword evidence="10" id="KW-1185">Reference proteome</keyword>
<evidence type="ECO:0000256" key="5">
    <source>
        <dbReference type="ARBA" id="ARBA00022691"/>
    </source>
</evidence>
<evidence type="ECO:0000256" key="6">
    <source>
        <dbReference type="ARBA" id="ARBA00041184"/>
    </source>
</evidence>
<dbReference type="Pfam" id="PF01728">
    <property type="entry name" value="FtsJ"/>
    <property type="match status" value="1"/>
</dbReference>
<keyword evidence="4" id="KW-0808">Transferase</keyword>
<reference evidence="9 10" key="1">
    <citation type="submission" date="2023-10" db="EMBL/GenBank/DDBJ databases">
        <authorList>
            <person name="Maclean D."/>
            <person name="Macfadyen A."/>
        </authorList>
    </citation>
    <scope>NUCLEOTIDE SEQUENCE [LARGE SCALE GENOMIC DNA]</scope>
</reference>
<proteinExistence type="inferred from homology"/>
<accession>A0AAV1HUZ3</accession>
<evidence type="ECO:0000256" key="1">
    <source>
        <dbReference type="ARBA" id="ARBA00009258"/>
    </source>
</evidence>
<dbReference type="InterPro" id="IPR015507">
    <property type="entry name" value="rRNA-MeTfrase_E"/>
</dbReference>
<evidence type="ECO:0000313" key="9">
    <source>
        <dbReference type="EMBL" id="CAK0751754.1"/>
    </source>
</evidence>
<dbReference type="Gene3D" id="3.40.50.150">
    <property type="entry name" value="Vaccinia Virus protein VP39"/>
    <property type="match status" value="1"/>
</dbReference>
<name>A0AAV1HUZ3_9CHLO</name>
<dbReference type="Proteomes" id="UP001314263">
    <property type="component" value="Unassembled WGS sequence"/>
</dbReference>
<feature type="active site" description="Proton acceptor" evidence="7">
    <location>
        <position position="185"/>
    </location>
</feature>
<evidence type="ECO:0000256" key="3">
    <source>
        <dbReference type="ARBA" id="ARBA00022603"/>
    </source>
</evidence>
<dbReference type="InterPro" id="IPR002877">
    <property type="entry name" value="RNA_MeTrfase_FtsJ_dom"/>
</dbReference>
<dbReference type="InterPro" id="IPR029063">
    <property type="entry name" value="SAM-dependent_MTases_sf"/>
</dbReference>
<keyword evidence="5 7" id="KW-0949">S-adenosyl-L-methionine</keyword>
<dbReference type="AlphaFoldDB" id="A0AAV1HUZ3"/>
<evidence type="ECO:0000259" key="8">
    <source>
        <dbReference type="Pfam" id="PF01728"/>
    </source>
</evidence>
<gene>
    <name evidence="9" type="ORF">CVIRNUC_002092</name>
</gene>
<dbReference type="HAMAP" id="MF_01547">
    <property type="entry name" value="RNA_methyltr_E"/>
    <property type="match status" value="1"/>
</dbReference>